<feature type="compositionally biased region" description="Basic and acidic residues" evidence="1">
    <location>
        <begin position="292"/>
        <end position="301"/>
    </location>
</feature>
<keyword evidence="3" id="KW-1185">Reference proteome</keyword>
<comment type="caution">
    <text evidence="2">The sequence shown here is derived from an EMBL/GenBank/DDBJ whole genome shotgun (WGS) entry which is preliminary data.</text>
</comment>
<feature type="region of interest" description="Disordered" evidence="1">
    <location>
        <begin position="58"/>
        <end position="186"/>
    </location>
</feature>
<sequence length="367" mass="36759">MPGFVRGAASPPPADAEAEPVQITVLAPRRDAAAAAASAAQRQRAGGSGLIDRLVRRAEERRLGAAPGPGAGGRGRAAEPDSPPRVARRASPTYGRYPLRGAQQEEEDEKDGGGGAHREGDKHAAPLPKRSRSRSRDRDSSGWRPPKGGLGFSGGSGGPAAAAAPPPRSAPPAAAASAAAAAAAAIPGWEQMSAAERLRARVKADLARAKERDDERRQTQLEAHSPGGDGDGGTTWREPRLAAADVEAAFAAQYGIGEEEPGGAGDDAEWRDAAAAAAASRVRSAARGHGIRRGEAGHEDAIFGTARAGGGGSGSGLLDEEEGGSGGSGGGGGALKAAAAALAPGVLAAQSGLSWRERAALARAKSR</sequence>
<organism evidence="2 3">
    <name type="scientific">Raphidocelis subcapitata</name>
    <dbReference type="NCBI Taxonomy" id="307507"/>
    <lineage>
        <taxon>Eukaryota</taxon>
        <taxon>Viridiplantae</taxon>
        <taxon>Chlorophyta</taxon>
        <taxon>core chlorophytes</taxon>
        <taxon>Chlorophyceae</taxon>
        <taxon>CS clade</taxon>
        <taxon>Sphaeropleales</taxon>
        <taxon>Selenastraceae</taxon>
        <taxon>Raphidocelis</taxon>
    </lineage>
</organism>
<dbReference type="AlphaFoldDB" id="A0A2V0P9N5"/>
<evidence type="ECO:0000256" key="1">
    <source>
        <dbReference type="SAM" id="MobiDB-lite"/>
    </source>
</evidence>
<feature type="compositionally biased region" description="Gly residues" evidence="1">
    <location>
        <begin position="324"/>
        <end position="334"/>
    </location>
</feature>
<feature type="region of interest" description="Disordered" evidence="1">
    <location>
        <begin position="205"/>
        <end position="272"/>
    </location>
</feature>
<feature type="compositionally biased region" description="Low complexity" evidence="1">
    <location>
        <begin position="171"/>
        <end position="186"/>
    </location>
</feature>
<dbReference type="EMBL" id="BDRX01000045">
    <property type="protein sequence ID" value="GBF93877.1"/>
    <property type="molecule type" value="Genomic_DNA"/>
</dbReference>
<feature type="compositionally biased region" description="Acidic residues" evidence="1">
    <location>
        <begin position="257"/>
        <end position="269"/>
    </location>
</feature>
<dbReference type="InParanoid" id="A0A2V0P9N5"/>
<evidence type="ECO:0000313" key="3">
    <source>
        <dbReference type="Proteomes" id="UP000247498"/>
    </source>
</evidence>
<reference evidence="2 3" key="1">
    <citation type="journal article" date="2018" name="Sci. Rep.">
        <title>Raphidocelis subcapitata (=Pseudokirchneriella subcapitata) provides an insight into genome evolution and environmental adaptations in the Sphaeropleales.</title>
        <authorList>
            <person name="Suzuki S."/>
            <person name="Yamaguchi H."/>
            <person name="Nakajima N."/>
            <person name="Kawachi M."/>
        </authorList>
    </citation>
    <scope>NUCLEOTIDE SEQUENCE [LARGE SCALE GENOMIC DNA]</scope>
    <source>
        <strain evidence="2 3">NIES-35</strain>
    </source>
</reference>
<evidence type="ECO:0000313" key="2">
    <source>
        <dbReference type="EMBL" id="GBF93877.1"/>
    </source>
</evidence>
<feature type="compositionally biased region" description="Low complexity" evidence="1">
    <location>
        <begin position="242"/>
        <end position="252"/>
    </location>
</feature>
<dbReference type="Proteomes" id="UP000247498">
    <property type="component" value="Unassembled WGS sequence"/>
</dbReference>
<accession>A0A2V0P9N5</accession>
<feature type="compositionally biased region" description="Gly residues" evidence="1">
    <location>
        <begin position="148"/>
        <end position="158"/>
    </location>
</feature>
<protein>
    <submittedName>
        <fullName evidence="2">Uncharacterized protein</fullName>
    </submittedName>
</protein>
<name>A0A2V0P9N5_9CHLO</name>
<feature type="region of interest" description="Disordered" evidence="1">
    <location>
        <begin position="287"/>
        <end position="334"/>
    </location>
</feature>
<proteinExistence type="predicted"/>
<gene>
    <name evidence="2" type="ORF">Rsub_06876</name>
</gene>
<feature type="compositionally biased region" description="Basic and acidic residues" evidence="1">
    <location>
        <begin position="205"/>
        <end position="219"/>
    </location>
</feature>